<dbReference type="RefSeq" id="WP_018067198.1">
    <property type="nucleotide sequence ID" value="NZ_AQWH01000035.1"/>
</dbReference>
<dbReference type="EC" id="3.6.3.17" evidence="12"/>
<dbReference type="Pfam" id="PF00005">
    <property type="entry name" value="ABC_tran"/>
    <property type="match status" value="2"/>
</dbReference>
<dbReference type="PANTHER" id="PTHR43790:SF9">
    <property type="entry name" value="GALACTOFURANOSE TRANSPORTER ATP-BINDING PROTEIN YTFR"/>
    <property type="match status" value="1"/>
</dbReference>
<evidence type="ECO:0000256" key="10">
    <source>
        <dbReference type="ARBA" id="ARBA00023136"/>
    </source>
</evidence>
<keyword evidence="10" id="KW-0472">Membrane</keyword>
<dbReference type="InterPro" id="IPR050107">
    <property type="entry name" value="ABC_carbohydrate_import_ATPase"/>
</dbReference>
<dbReference type="FunFam" id="3.40.50.300:FF:000127">
    <property type="entry name" value="Ribose import ATP-binding protein RbsA"/>
    <property type="match status" value="1"/>
</dbReference>
<keyword evidence="6" id="KW-0677">Repeat</keyword>
<dbReference type="Proteomes" id="UP000191135">
    <property type="component" value="Chromosome"/>
</dbReference>
<evidence type="ECO:0000256" key="2">
    <source>
        <dbReference type="ARBA" id="ARBA00005417"/>
    </source>
</evidence>
<dbReference type="PROSITE" id="PS00211">
    <property type="entry name" value="ABC_TRANSPORTER_1"/>
    <property type="match status" value="1"/>
</dbReference>
<dbReference type="CDD" id="cd03216">
    <property type="entry name" value="ABC_Carb_Monos_I"/>
    <property type="match status" value="1"/>
</dbReference>
<evidence type="ECO:0000313" key="13">
    <source>
        <dbReference type="Proteomes" id="UP000191135"/>
    </source>
</evidence>
<dbReference type="InterPro" id="IPR003439">
    <property type="entry name" value="ABC_transporter-like_ATP-bd"/>
</dbReference>
<dbReference type="GO" id="GO:0005524">
    <property type="term" value="F:ATP binding"/>
    <property type="evidence" value="ECO:0007669"/>
    <property type="project" value="UniProtKB-KW"/>
</dbReference>
<evidence type="ECO:0000256" key="6">
    <source>
        <dbReference type="ARBA" id="ARBA00022737"/>
    </source>
</evidence>
<keyword evidence="7" id="KW-0547">Nucleotide-binding</keyword>
<dbReference type="GO" id="GO:0016887">
    <property type="term" value="F:ATP hydrolysis activity"/>
    <property type="evidence" value="ECO:0007669"/>
    <property type="project" value="InterPro"/>
</dbReference>
<evidence type="ECO:0000313" key="12">
    <source>
        <dbReference type="EMBL" id="AQZ49859.1"/>
    </source>
</evidence>
<feature type="domain" description="ABC transporter" evidence="11">
    <location>
        <begin position="278"/>
        <end position="518"/>
    </location>
</feature>
<dbReference type="InterPro" id="IPR027417">
    <property type="entry name" value="P-loop_NTPase"/>
</dbReference>
<dbReference type="eggNOG" id="COG1129">
    <property type="taxonomic scope" value="Bacteria"/>
</dbReference>
<comment type="subcellular location">
    <subcellularLocation>
        <location evidence="1">Cell membrane</location>
        <topology evidence="1">Peripheral membrane protein</topology>
    </subcellularLocation>
</comment>
<dbReference type="PANTHER" id="PTHR43790">
    <property type="entry name" value="CARBOHYDRATE TRANSPORT ATP-BINDING PROTEIN MG119-RELATED"/>
    <property type="match status" value="1"/>
</dbReference>
<dbReference type="PROSITE" id="PS50893">
    <property type="entry name" value="ABC_TRANSPORTER_2"/>
    <property type="match status" value="2"/>
</dbReference>
<organism evidence="12 13">
    <name type="scientific">Martelella mediterranea DSM 17316</name>
    <dbReference type="NCBI Taxonomy" id="1122214"/>
    <lineage>
        <taxon>Bacteria</taxon>
        <taxon>Pseudomonadati</taxon>
        <taxon>Pseudomonadota</taxon>
        <taxon>Alphaproteobacteria</taxon>
        <taxon>Hyphomicrobiales</taxon>
        <taxon>Aurantimonadaceae</taxon>
        <taxon>Martelella</taxon>
    </lineage>
</organism>
<reference evidence="12 13" key="1">
    <citation type="submission" date="2017-03" db="EMBL/GenBank/DDBJ databases">
        <title>Foreign affairs: Plasmid Transfer between Roseobacters and Rhizobia.</title>
        <authorList>
            <person name="Bartling P."/>
            <person name="Bunk B."/>
            <person name="Overmann J."/>
            <person name="Brinkmann H."/>
            <person name="Petersen J."/>
        </authorList>
    </citation>
    <scope>NUCLEOTIDE SEQUENCE [LARGE SCALE GENOMIC DNA]</scope>
    <source>
        <strain evidence="12 13">MACL11</strain>
    </source>
</reference>
<dbReference type="KEGG" id="mmed:Mame_00476"/>
<keyword evidence="13" id="KW-1185">Reference proteome</keyword>
<keyword evidence="9" id="KW-1278">Translocase</keyword>
<comment type="similarity">
    <text evidence="2">Belongs to the ABC transporter superfamily.</text>
</comment>
<keyword evidence="4" id="KW-1003">Cell membrane</keyword>
<feature type="domain" description="ABC transporter" evidence="11">
    <location>
        <begin position="35"/>
        <end position="269"/>
    </location>
</feature>
<evidence type="ECO:0000256" key="1">
    <source>
        <dbReference type="ARBA" id="ARBA00004202"/>
    </source>
</evidence>
<dbReference type="SUPFAM" id="SSF52540">
    <property type="entry name" value="P-loop containing nucleoside triphosphate hydrolases"/>
    <property type="match status" value="2"/>
</dbReference>
<dbReference type="Gene3D" id="3.40.50.300">
    <property type="entry name" value="P-loop containing nucleotide triphosphate hydrolases"/>
    <property type="match status" value="2"/>
</dbReference>
<dbReference type="AlphaFoldDB" id="A0A1U9YWP4"/>
<dbReference type="InterPro" id="IPR017871">
    <property type="entry name" value="ABC_transporter-like_CS"/>
</dbReference>
<sequence>MVIGLQSARRHGTVAMSVAEASAAAGQAGDRRSVLVARGVTKSFPGVLALDNVDFDVRAGEVTALLGENGAGKSTLIKLMAGFYTPDRGEITVDGVALQADPAAAHRIGVATIHQDAHLVPAVSVAENIMLGRWPGRYGWLSKQQQKQKARAAVARVAPHLNIATPAGRLSPADQQLVEIARAISEDSKVLVMDEPTTSLSPPEIERLFRVVDDLRAHGLGIVFVSHWLEEVFAIADRVTVLRDGRLVGTRPIDQLDHEKVIHMMVGREVRKTEHKPRPIGDVVLKVSNLKREGVLDDISFDVRAGEIVGMSGLVGAGRSELAACIFGIDPYDEGSVEVSGRRVRPNKPKAAIDAGIGLVPEDRRRQALVGLMSVRNNMTLGMFDRISRNGFLSNALEEEIVGREMRGLAVKAPSSKVRVSTLSGGNQQKVVLGRWLARQPKLLILDEPTKGIDVGAKSEISELVLRLAESGMAILLISSELPEILSLSDRVLVMRSGRISASLTRAEISSETIMSYATTG</sequence>
<keyword evidence="3" id="KW-0813">Transport</keyword>
<evidence type="ECO:0000256" key="4">
    <source>
        <dbReference type="ARBA" id="ARBA00022475"/>
    </source>
</evidence>
<keyword evidence="12" id="KW-0378">Hydrolase</keyword>
<gene>
    <name evidence="12" type="primary">rbsA_5</name>
    <name evidence="12" type="ORF">Mame_00476</name>
</gene>
<dbReference type="STRING" id="1122214.Mame_00476"/>
<evidence type="ECO:0000259" key="11">
    <source>
        <dbReference type="PROSITE" id="PS50893"/>
    </source>
</evidence>
<proteinExistence type="inferred from homology"/>
<keyword evidence="8 12" id="KW-0067">ATP-binding</keyword>
<dbReference type="GO" id="GO:0005886">
    <property type="term" value="C:plasma membrane"/>
    <property type="evidence" value="ECO:0007669"/>
    <property type="project" value="UniProtKB-SubCell"/>
</dbReference>
<evidence type="ECO:0000256" key="8">
    <source>
        <dbReference type="ARBA" id="ARBA00022840"/>
    </source>
</evidence>
<name>A0A1U9YWP4_9HYPH</name>
<accession>A0A1U9YWP4</accession>
<dbReference type="InterPro" id="IPR003593">
    <property type="entry name" value="AAA+_ATPase"/>
</dbReference>
<evidence type="ECO:0000256" key="5">
    <source>
        <dbReference type="ARBA" id="ARBA00022597"/>
    </source>
</evidence>
<evidence type="ECO:0000256" key="3">
    <source>
        <dbReference type="ARBA" id="ARBA00022448"/>
    </source>
</evidence>
<evidence type="ECO:0000256" key="7">
    <source>
        <dbReference type="ARBA" id="ARBA00022741"/>
    </source>
</evidence>
<evidence type="ECO:0000256" key="9">
    <source>
        <dbReference type="ARBA" id="ARBA00022967"/>
    </source>
</evidence>
<dbReference type="SMART" id="SM00382">
    <property type="entry name" value="AAA"/>
    <property type="match status" value="2"/>
</dbReference>
<dbReference type="CDD" id="cd03215">
    <property type="entry name" value="ABC_Carb_Monos_II"/>
    <property type="match status" value="1"/>
</dbReference>
<dbReference type="EMBL" id="CP020330">
    <property type="protein sequence ID" value="AQZ49859.1"/>
    <property type="molecule type" value="Genomic_DNA"/>
</dbReference>
<keyword evidence="5" id="KW-0762">Sugar transport</keyword>
<protein>
    <submittedName>
        <fullName evidence="12">Ribose import ATP-binding protein RbsA</fullName>
        <ecNumber evidence="12">3.6.3.17</ecNumber>
    </submittedName>
</protein>